<gene>
    <name evidence="1" type="ORF">OESDEN_00407</name>
</gene>
<keyword evidence="2" id="KW-1185">Reference proteome</keyword>
<reference evidence="1 2" key="1">
    <citation type="submission" date="2014-03" db="EMBL/GenBank/DDBJ databases">
        <title>Draft genome of the hookworm Oesophagostomum dentatum.</title>
        <authorList>
            <person name="Mitreva M."/>
        </authorList>
    </citation>
    <scope>NUCLEOTIDE SEQUENCE [LARGE SCALE GENOMIC DNA]</scope>
    <source>
        <strain evidence="1 2">OD-Hann</strain>
    </source>
</reference>
<name>A0A0B1TPW5_OESDE</name>
<proteinExistence type="predicted"/>
<evidence type="ECO:0000313" key="2">
    <source>
        <dbReference type="Proteomes" id="UP000053660"/>
    </source>
</evidence>
<dbReference type="EMBL" id="KN549213">
    <property type="protein sequence ID" value="KHJ99573.1"/>
    <property type="molecule type" value="Genomic_DNA"/>
</dbReference>
<evidence type="ECO:0000313" key="1">
    <source>
        <dbReference type="EMBL" id="KHJ99573.1"/>
    </source>
</evidence>
<organism evidence="1 2">
    <name type="scientific">Oesophagostomum dentatum</name>
    <name type="common">Nodular worm</name>
    <dbReference type="NCBI Taxonomy" id="61180"/>
    <lineage>
        <taxon>Eukaryota</taxon>
        <taxon>Metazoa</taxon>
        <taxon>Ecdysozoa</taxon>
        <taxon>Nematoda</taxon>
        <taxon>Chromadorea</taxon>
        <taxon>Rhabditida</taxon>
        <taxon>Rhabditina</taxon>
        <taxon>Rhabditomorpha</taxon>
        <taxon>Strongyloidea</taxon>
        <taxon>Strongylidae</taxon>
        <taxon>Oesophagostomum</taxon>
    </lineage>
</organism>
<protein>
    <submittedName>
        <fullName evidence="1">Uncharacterized protein</fullName>
    </submittedName>
</protein>
<dbReference type="AlphaFoldDB" id="A0A0B1TPW5"/>
<dbReference type="Proteomes" id="UP000053660">
    <property type="component" value="Unassembled WGS sequence"/>
</dbReference>
<accession>A0A0B1TPW5</accession>
<sequence length="50" mass="5810">MILYEIFQIFADIDNLKCSRRQVHAALDTETARAPERVNQRFAEKKGEVS</sequence>